<evidence type="ECO:0000256" key="11">
    <source>
        <dbReference type="ARBA" id="ARBA00035184"/>
    </source>
</evidence>
<evidence type="ECO:0000256" key="3">
    <source>
        <dbReference type="ARBA" id="ARBA00005421"/>
    </source>
</evidence>
<dbReference type="AlphaFoldDB" id="A0A484CHZ8"/>
<proteinExistence type="inferred from homology"/>
<dbReference type="PANTHER" id="PTHR31761:SF1">
    <property type="entry name" value="LARGE RIBOSOMAL SUBUNIT PROTEIN ML64"/>
    <property type="match status" value="1"/>
</dbReference>
<comment type="similarity">
    <text evidence="3">Belongs to the mitochondrion-specific ribosomal protein mL64 family.</text>
</comment>
<evidence type="ECO:0000256" key="14">
    <source>
        <dbReference type="SAM" id="MobiDB-lite"/>
    </source>
</evidence>
<organism evidence="15 16">
    <name type="scientific">Perca flavescens</name>
    <name type="common">American yellow perch</name>
    <name type="synonym">Morone flavescens</name>
    <dbReference type="NCBI Taxonomy" id="8167"/>
    <lineage>
        <taxon>Eukaryota</taxon>
        <taxon>Metazoa</taxon>
        <taxon>Chordata</taxon>
        <taxon>Craniata</taxon>
        <taxon>Vertebrata</taxon>
        <taxon>Euteleostomi</taxon>
        <taxon>Actinopterygii</taxon>
        <taxon>Neopterygii</taxon>
        <taxon>Teleostei</taxon>
        <taxon>Neoteleostei</taxon>
        <taxon>Acanthomorphata</taxon>
        <taxon>Eupercaria</taxon>
        <taxon>Perciformes</taxon>
        <taxon>Percoidei</taxon>
        <taxon>Percidae</taxon>
        <taxon>Percinae</taxon>
        <taxon>Perca</taxon>
    </lineage>
</organism>
<dbReference type="Proteomes" id="UP000295070">
    <property type="component" value="Chromosome 15"/>
</dbReference>
<dbReference type="GO" id="GO:1990904">
    <property type="term" value="C:ribonucleoprotein complex"/>
    <property type="evidence" value="ECO:0007669"/>
    <property type="project" value="UniProtKB-KW"/>
</dbReference>
<comment type="subcellular location">
    <subcellularLocation>
        <location evidence="2">Mitochondrion</location>
    </subcellularLocation>
    <subcellularLocation>
        <location evidence="1">Nucleus</location>
    </subcellularLocation>
</comment>
<dbReference type="PANTHER" id="PTHR31761">
    <property type="entry name" value="GROWTH ARREST AND DNA DAMAGE-INDUCIBLE PROTEINS-INTERACTING PROTEIN 1 GADD45GIP1"/>
    <property type="match status" value="1"/>
</dbReference>
<dbReference type="Pfam" id="PF10147">
    <property type="entry name" value="CR6_interact"/>
    <property type="match status" value="1"/>
</dbReference>
<dbReference type="GO" id="GO:0005739">
    <property type="term" value="C:mitochondrion"/>
    <property type="evidence" value="ECO:0007669"/>
    <property type="project" value="UniProtKB-SubCell"/>
</dbReference>
<keyword evidence="4" id="KW-0689">Ribosomal protein</keyword>
<keyword evidence="5" id="KW-0175">Coiled coil</keyword>
<reference evidence="15 16" key="1">
    <citation type="submission" date="2019-01" db="EMBL/GenBank/DDBJ databases">
        <title>A chromosome-scale genome assembly of the yellow perch, Perca flavescens.</title>
        <authorList>
            <person name="Feron R."/>
            <person name="Morvezen R."/>
            <person name="Bestin A."/>
            <person name="Haffray P."/>
            <person name="Klopp C."/>
            <person name="Zahm M."/>
            <person name="Cabau C."/>
            <person name="Roques C."/>
            <person name="Donnadieu C."/>
            <person name="Bouchez O."/>
            <person name="Christie M."/>
            <person name="Larson W."/>
            <person name="Guiguen Y."/>
        </authorList>
    </citation>
    <scope>NUCLEOTIDE SEQUENCE [LARGE SCALE GENOMIC DNA]</scope>
    <source>
        <strain evidence="15">YP-PL-M2</strain>
        <tissue evidence="15">Blood</tissue>
    </source>
</reference>
<gene>
    <name evidence="15" type="ORF">EPR50_G00162470</name>
</gene>
<dbReference type="EMBL" id="SCKG01000015">
    <property type="protein sequence ID" value="TDH03379.1"/>
    <property type="molecule type" value="Genomic_DNA"/>
</dbReference>
<comment type="caution">
    <text evidence="15">The sequence shown here is derived from an EMBL/GenBank/DDBJ whole genome shotgun (WGS) entry which is preliminary data.</text>
</comment>
<keyword evidence="7" id="KW-0539">Nucleus</keyword>
<evidence type="ECO:0000256" key="1">
    <source>
        <dbReference type="ARBA" id="ARBA00004123"/>
    </source>
</evidence>
<dbReference type="GO" id="GO:0005840">
    <property type="term" value="C:ribosome"/>
    <property type="evidence" value="ECO:0007669"/>
    <property type="project" value="UniProtKB-KW"/>
</dbReference>
<evidence type="ECO:0000256" key="2">
    <source>
        <dbReference type="ARBA" id="ARBA00004173"/>
    </source>
</evidence>
<evidence type="ECO:0000256" key="8">
    <source>
        <dbReference type="ARBA" id="ARBA00023274"/>
    </source>
</evidence>
<evidence type="ECO:0000256" key="5">
    <source>
        <dbReference type="ARBA" id="ARBA00023054"/>
    </source>
</evidence>
<evidence type="ECO:0000256" key="13">
    <source>
        <dbReference type="ARBA" id="ARBA00060144"/>
    </source>
</evidence>
<evidence type="ECO:0000256" key="6">
    <source>
        <dbReference type="ARBA" id="ARBA00023128"/>
    </source>
</evidence>
<evidence type="ECO:0000256" key="4">
    <source>
        <dbReference type="ARBA" id="ARBA00022980"/>
    </source>
</evidence>
<dbReference type="Gene3D" id="6.10.280.120">
    <property type="entry name" value="Growth arrest and DNA-damage-inducible proteins-interacting protein 1"/>
    <property type="match status" value="1"/>
</dbReference>
<keyword evidence="6" id="KW-0496">Mitochondrion</keyword>
<evidence type="ECO:0000256" key="10">
    <source>
        <dbReference type="ARBA" id="ARBA00030700"/>
    </source>
</evidence>
<name>A0A484CHZ8_PERFV</name>
<feature type="compositionally biased region" description="Basic residues" evidence="14">
    <location>
        <begin position="204"/>
        <end position="213"/>
    </location>
</feature>
<dbReference type="STRING" id="8167.A0A484CHZ8"/>
<feature type="region of interest" description="Disordered" evidence="14">
    <location>
        <begin position="204"/>
        <end position="230"/>
    </location>
</feature>
<protein>
    <recommendedName>
        <fullName evidence="11">Large ribosomal subunit protein mL64</fullName>
    </recommendedName>
    <alternativeName>
        <fullName evidence="10">39S ribosomal protein L59, mitochondrial</fullName>
    </alternativeName>
    <alternativeName>
        <fullName evidence="12">Growth arrest and DNA damage-inducible proteins-interacting protein 1</fullName>
    </alternativeName>
</protein>
<evidence type="ECO:0000256" key="7">
    <source>
        <dbReference type="ARBA" id="ARBA00023242"/>
    </source>
</evidence>
<sequence length="230" mass="26505">MAASMLCRRTAMLCRTLKGLSCSKTVLSANSQSGFLLQAASYNPKPLKLNLREPYVPDKDSEKTPEWQKTARYDRKLFGRYGSASGIDPASLWPSHEQLDKIIAEEQDWHPPLEVMLKNIEAREKQETEKRLAKEKLLAANMAKMPKMIADWRREKRETKHKLKEEKARRAKLLAEARERFGYAVDPRSPKFLEMVAEIEKEEKKKKKLMKRRLKEEQVVAPVTPPAASS</sequence>
<evidence type="ECO:0000256" key="12">
    <source>
        <dbReference type="ARBA" id="ARBA00035485"/>
    </source>
</evidence>
<dbReference type="InterPro" id="IPR043035">
    <property type="entry name" value="Ribosomal_mL64_sf"/>
</dbReference>
<keyword evidence="16" id="KW-1185">Reference proteome</keyword>
<dbReference type="InterPro" id="IPR018472">
    <property type="entry name" value="Ribosomal_mL64"/>
</dbReference>
<accession>A0A484CHZ8</accession>
<keyword evidence="9" id="KW-0131">Cell cycle</keyword>
<dbReference type="GO" id="GO:0005634">
    <property type="term" value="C:nucleus"/>
    <property type="evidence" value="ECO:0007669"/>
    <property type="project" value="UniProtKB-SubCell"/>
</dbReference>
<comment type="function">
    <text evidence="13">Acts as a negative regulator of G1 to S cell cycle phase progression by inhibiting cyclin-dependent kinases. Inhibitory effects are additive with GADD45 proteins but also occur in the absence of GADD45 proteins. Acts as a repressor of the orphan nuclear receptor NR4A1 by inhibiting AB domain-mediated transcriptional activity. May be involved in the hormone-mediated regulation of NR4A1 transcriptional activity. May play a role in mitochondrial protein synthesis.</text>
</comment>
<evidence type="ECO:0000256" key="9">
    <source>
        <dbReference type="ARBA" id="ARBA00023306"/>
    </source>
</evidence>
<keyword evidence="8" id="KW-0687">Ribonucleoprotein</keyword>
<evidence type="ECO:0000313" key="16">
    <source>
        <dbReference type="Proteomes" id="UP000295070"/>
    </source>
</evidence>
<evidence type="ECO:0000313" key="15">
    <source>
        <dbReference type="EMBL" id="TDH03379.1"/>
    </source>
</evidence>